<dbReference type="SUPFAM" id="SSF51735">
    <property type="entry name" value="NAD(P)-binding Rossmann-fold domains"/>
    <property type="match status" value="1"/>
</dbReference>
<dbReference type="InterPro" id="IPR057326">
    <property type="entry name" value="KR_dom"/>
</dbReference>
<dbReference type="InterPro" id="IPR036291">
    <property type="entry name" value="NAD(P)-bd_dom_sf"/>
</dbReference>
<dbReference type="Gene3D" id="3.40.50.720">
    <property type="entry name" value="NAD(P)-binding Rossmann-like Domain"/>
    <property type="match status" value="1"/>
</dbReference>
<proteinExistence type="predicted"/>
<reference evidence="3 4" key="1">
    <citation type="submission" date="2024-02" db="EMBL/GenBank/DDBJ databases">
        <title>Chromosome-scale genome assembly of the rough periwinkle Littorina saxatilis.</title>
        <authorList>
            <person name="De Jode A."/>
            <person name="Faria R."/>
            <person name="Formenti G."/>
            <person name="Sims Y."/>
            <person name="Smith T.P."/>
            <person name="Tracey A."/>
            <person name="Wood J.M.D."/>
            <person name="Zagrodzka Z.B."/>
            <person name="Johannesson K."/>
            <person name="Butlin R.K."/>
            <person name="Leder E.H."/>
        </authorList>
    </citation>
    <scope>NUCLEOTIDE SEQUENCE [LARGE SCALE GENOMIC DNA]</scope>
    <source>
        <strain evidence="3">Snail1</strain>
        <tissue evidence="3">Muscle</tissue>
    </source>
</reference>
<evidence type="ECO:0000256" key="1">
    <source>
        <dbReference type="ARBA" id="ARBA00023002"/>
    </source>
</evidence>
<dbReference type="AlphaFoldDB" id="A0AAN9G0K8"/>
<accession>A0AAN9G0K8</accession>
<feature type="domain" description="Ketoreductase" evidence="2">
    <location>
        <begin position="9"/>
        <end position="196"/>
    </location>
</feature>
<evidence type="ECO:0000313" key="4">
    <source>
        <dbReference type="Proteomes" id="UP001374579"/>
    </source>
</evidence>
<dbReference type="PRINTS" id="PR00080">
    <property type="entry name" value="SDRFAMILY"/>
</dbReference>
<gene>
    <name evidence="3" type="ORF">V1264_010510</name>
</gene>
<dbReference type="PANTHER" id="PTHR43975">
    <property type="entry name" value="ZGC:101858"/>
    <property type="match status" value="1"/>
</dbReference>
<sequence length="304" mass="32133">MGLETLANKVILITGASTGIGGYTAKFLSKFKPKVAIVARSTEKLKEVQKQCEEAGAGKGNVLPITADMAKQEDLSKVIDETVKAFGQIDTLVNNAAAFAINDIETTKPETFNRIIAVNLRAPFFLSQLAMPHLKKTKGSIVNISSVAAHRAVVDVAAYCISKAALEHFTRVLALEIASAGVRANAIVVGGTMTDTQSESLQLLGNEVMYELSDLKKIQPLGGTCSMEDVAKVIGFLSSDLSCAMTGTSIPVDRGSLVVPPAQPEAVSEQLSAMKNMGDFNPVATQLRLEQIGSMAKGAKPRAP</sequence>
<evidence type="ECO:0000313" key="3">
    <source>
        <dbReference type="EMBL" id="KAK7090751.1"/>
    </source>
</evidence>
<organism evidence="3 4">
    <name type="scientific">Littorina saxatilis</name>
    <dbReference type="NCBI Taxonomy" id="31220"/>
    <lineage>
        <taxon>Eukaryota</taxon>
        <taxon>Metazoa</taxon>
        <taxon>Spiralia</taxon>
        <taxon>Lophotrochozoa</taxon>
        <taxon>Mollusca</taxon>
        <taxon>Gastropoda</taxon>
        <taxon>Caenogastropoda</taxon>
        <taxon>Littorinimorpha</taxon>
        <taxon>Littorinoidea</taxon>
        <taxon>Littorinidae</taxon>
        <taxon>Littorina</taxon>
    </lineage>
</organism>
<keyword evidence="1" id="KW-0560">Oxidoreductase</keyword>
<dbReference type="PRINTS" id="PR00081">
    <property type="entry name" value="GDHRDH"/>
</dbReference>
<dbReference type="InterPro" id="IPR020904">
    <property type="entry name" value="Sc_DH/Rdtase_CS"/>
</dbReference>
<comment type="caution">
    <text evidence="3">The sequence shown here is derived from an EMBL/GenBank/DDBJ whole genome shotgun (WGS) entry which is preliminary data.</text>
</comment>
<dbReference type="InterPro" id="IPR002347">
    <property type="entry name" value="SDR_fam"/>
</dbReference>
<name>A0AAN9G0K8_9CAEN</name>
<dbReference type="GO" id="GO:0006629">
    <property type="term" value="P:lipid metabolic process"/>
    <property type="evidence" value="ECO:0007669"/>
    <property type="project" value="UniProtKB-ARBA"/>
</dbReference>
<dbReference type="SMART" id="SM00822">
    <property type="entry name" value="PKS_KR"/>
    <property type="match status" value="1"/>
</dbReference>
<dbReference type="Proteomes" id="UP001374579">
    <property type="component" value="Unassembled WGS sequence"/>
</dbReference>
<dbReference type="GO" id="GO:0016491">
    <property type="term" value="F:oxidoreductase activity"/>
    <property type="evidence" value="ECO:0007669"/>
    <property type="project" value="UniProtKB-KW"/>
</dbReference>
<dbReference type="FunFam" id="3.40.50.720:FF:000084">
    <property type="entry name" value="Short-chain dehydrogenase reductase"/>
    <property type="match status" value="1"/>
</dbReference>
<protein>
    <recommendedName>
        <fullName evidence="2">Ketoreductase domain-containing protein</fullName>
    </recommendedName>
</protein>
<dbReference type="EMBL" id="JBAMIC010000024">
    <property type="protein sequence ID" value="KAK7090751.1"/>
    <property type="molecule type" value="Genomic_DNA"/>
</dbReference>
<dbReference type="Pfam" id="PF13561">
    <property type="entry name" value="adh_short_C2"/>
    <property type="match status" value="1"/>
</dbReference>
<dbReference type="PROSITE" id="PS00061">
    <property type="entry name" value="ADH_SHORT"/>
    <property type="match status" value="1"/>
</dbReference>
<keyword evidence="4" id="KW-1185">Reference proteome</keyword>
<dbReference type="PANTHER" id="PTHR43975:SF2">
    <property type="entry name" value="EG:BACR7A4.14 PROTEIN-RELATED"/>
    <property type="match status" value="1"/>
</dbReference>
<evidence type="ECO:0000259" key="2">
    <source>
        <dbReference type="SMART" id="SM00822"/>
    </source>
</evidence>